<organism evidence="1 2">
    <name type="scientific">Auritidibacter ignavus</name>
    <dbReference type="NCBI Taxonomy" id="678932"/>
    <lineage>
        <taxon>Bacteria</taxon>
        <taxon>Bacillati</taxon>
        <taxon>Actinomycetota</taxon>
        <taxon>Actinomycetes</taxon>
        <taxon>Micrococcales</taxon>
        <taxon>Micrococcaceae</taxon>
        <taxon>Auritidibacter</taxon>
    </lineage>
</organism>
<dbReference type="AlphaFoldDB" id="A0AAJ6AQD5"/>
<proteinExistence type="predicted"/>
<evidence type="ECO:0000313" key="1">
    <source>
        <dbReference type="EMBL" id="WGH93909.1"/>
    </source>
</evidence>
<reference evidence="1 2" key="1">
    <citation type="submission" date="2023-03" db="EMBL/GenBank/DDBJ databases">
        <title>Complete genome sequences of several Auritidibacter ignavus strains isolated from ear infections.</title>
        <authorList>
            <person name="Baehr T."/>
            <person name="Baumhoegger A.M."/>
        </authorList>
    </citation>
    <scope>NUCLEOTIDE SEQUENCE [LARGE SCALE GENOMIC DNA]</scope>
    <source>
        <strain evidence="1 2">BABAE-6</strain>
    </source>
</reference>
<sequence>MMFPAFLGFIGPEDKALWRTLLANLTGDAAWRTPPVKACT</sequence>
<accession>A0AAJ6AQD5</accession>
<protein>
    <submittedName>
        <fullName evidence="1">Uncharacterized protein</fullName>
    </submittedName>
</protein>
<dbReference type="EMBL" id="CP122566">
    <property type="protein sequence ID" value="WGH93909.1"/>
    <property type="molecule type" value="Genomic_DNA"/>
</dbReference>
<evidence type="ECO:0000313" key="2">
    <source>
        <dbReference type="Proteomes" id="UP001224674"/>
    </source>
</evidence>
<dbReference type="Proteomes" id="UP001224674">
    <property type="component" value="Chromosome"/>
</dbReference>
<gene>
    <name evidence="1" type="ORF">QDX21_03665</name>
</gene>
<keyword evidence="2" id="KW-1185">Reference proteome</keyword>
<name>A0AAJ6AQD5_9MICC</name>
<dbReference type="RefSeq" id="WP_279675180.1">
    <property type="nucleotide sequence ID" value="NZ_CP122563.1"/>
</dbReference>
<dbReference type="GeneID" id="83695071"/>